<keyword evidence="3" id="KW-1185">Reference proteome</keyword>
<evidence type="ECO:0000313" key="2">
    <source>
        <dbReference type="EMBL" id="REG11798.1"/>
    </source>
</evidence>
<reference evidence="2 3" key="1">
    <citation type="submission" date="2018-08" db="EMBL/GenBank/DDBJ databases">
        <title>Genomic Encyclopedia of Type Strains, Phase IV (KMG-IV): sequencing the most valuable type-strain genomes for metagenomic binning, comparative biology and taxonomic classification.</title>
        <authorList>
            <person name="Goeker M."/>
        </authorList>
    </citation>
    <scope>NUCLEOTIDE SEQUENCE [LARGE SCALE GENOMIC DNA]</scope>
    <source>
        <strain evidence="2 3">DSM 23923</strain>
    </source>
</reference>
<organism evidence="2 3">
    <name type="scientific">Pelolinea submarina</name>
    <dbReference type="NCBI Taxonomy" id="913107"/>
    <lineage>
        <taxon>Bacteria</taxon>
        <taxon>Bacillati</taxon>
        <taxon>Chloroflexota</taxon>
        <taxon>Anaerolineae</taxon>
        <taxon>Anaerolineales</taxon>
        <taxon>Anaerolineaceae</taxon>
        <taxon>Pelolinea</taxon>
    </lineage>
</organism>
<dbReference type="PANTHER" id="PTHR38011">
    <property type="entry name" value="DIHYDROFOLATE REDUCTASE FAMILY PROTEIN (AFU_ORTHOLOGUE AFUA_8G06820)"/>
    <property type="match status" value="1"/>
</dbReference>
<feature type="domain" description="Bacterial bifunctional deaminase-reductase C-terminal" evidence="1">
    <location>
        <begin position="5"/>
        <end position="168"/>
    </location>
</feature>
<dbReference type="GO" id="GO:0008703">
    <property type="term" value="F:5-amino-6-(5-phosphoribosylamino)uracil reductase activity"/>
    <property type="evidence" value="ECO:0007669"/>
    <property type="project" value="InterPro"/>
</dbReference>
<evidence type="ECO:0000313" key="3">
    <source>
        <dbReference type="Proteomes" id="UP000256388"/>
    </source>
</evidence>
<proteinExistence type="predicted"/>
<dbReference type="InterPro" id="IPR024072">
    <property type="entry name" value="DHFR-like_dom_sf"/>
</dbReference>
<dbReference type="GO" id="GO:0009231">
    <property type="term" value="P:riboflavin biosynthetic process"/>
    <property type="evidence" value="ECO:0007669"/>
    <property type="project" value="InterPro"/>
</dbReference>
<dbReference type="Proteomes" id="UP000256388">
    <property type="component" value="Unassembled WGS sequence"/>
</dbReference>
<gene>
    <name evidence="2" type="ORF">DFR64_1691</name>
</gene>
<accession>A0A347ZQR5</accession>
<dbReference type="InterPro" id="IPR050765">
    <property type="entry name" value="Riboflavin_Biosynth_HTPR"/>
</dbReference>
<dbReference type="PANTHER" id="PTHR38011:SF11">
    <property type="entry name" value="2,5-DIAMINO-6-RIBOSYLAMINO-4(3H)-PYRIMIDINONE 5'-PHOSPHATE REDUCTASE"/>
    <property type="match status" value="1"/>
</dbReference>
<dbReference type="RefSeq" id="WP_116224914.1">
    <property type="nucleotide sequence ID" value="NZ_AP018437.1"/>
</dbReference>
<dbReference type="Gene3D" id="3.40.430.10">
    <property type="entry name" value="Dihydrofolate Reductase, subunit A"/>
    <property type="match status" value="1"/>
</dbReference>
<dbReference type="AlphaFoldDB" id="A0A347ZQR5"/>
<dbReference type="EMBL" id="QUMS01000001">
    <property type="protein sequence ID" value="REG11798.1"/>
    <property type="molecule type" value="Genomic_DNA"/>
</dbReference>
<sequence length="177" mass="19663">MRICAYIATSLDDFIARMDGSLDWLPKPVEGGEDYGYGRFFASIDAIVMGRNTFDTVLSFGEWSYADKPMWVLSRRELELPAFVPQIVTRWSGSLTALVEELTLHRVKKVYVDGGKTIQSFLRAGLLDEITITTIPVLIGQGISLFGSLEADVKLKLIESRAFEDGLVQSCYAVVKG</sequence>
<comment type="caution">
    <text evidence="2">The sequence shown here is derived from an EMBL/GenBank/DDBJ whole genome shotgun (WGS) entry which is preliminary data.</text>
</comment>
<dbReference type="Pfam" id="PF01872">
    <property type="entry name" value="RibD_C"/>
    <property type="match status" value="1"/>
</dbReference>
<protein>
    <submittedName>
        <fullName evidence="2">Dihydrofolate reductase</fullName>
    </submittedName>
</protein>
<name>A0A347ZQR5_9CHLR</name>
<dbReference type="InterPro" id="IPR002734">
    <property type="entry name" value="RibDG_C"/>
</dbReference>
<dbReference type="OrthoDB" id="195113at2"/>
<dbReference type="SUPFAM" id="SSF53597">
    <property type="entry name" value="Dihydrofolate reductase-like"/>
    <property type="match status" value="1"/>
</dbReference>
<evidence type="ECO:0000259" key="1">
    <source>
        <dbReference type="Pfam" id="PF01872"/>
    </source>
</evidence>